<sequence>MSGAQRRAILAMVAALMLTGCQSQQVAVTGTADRDRIEAYEAMSETALVETEGLWGDGSVQLPVSVVLPATPEEFEELTGGAASSRDAPAVTVGAMAKAHVVVHPDSWDLLTAEGRQAVLTHEVTHLSMQGDGPVPPWLGEGLAEYTAHRSSALAPATIAGSALDRVRAGELPTTWPTLASQAGPVRSRTNTWGSYAMSWLACLYVADAWSERDLLELYEQVAGGTRVEDAIPAVLGVSEAEAISGWQVWLRAMVATE</sequence>
<reference evidence="2" key="1">
    <citation type="submission" date="2022-06" db="EMBL/GenBank/DDBJ databases">
        <title>Ornithinimicrobium JY.X270.</title>
        <authorList>
            <person name="Huang Y."/>
        </authorList>
    </citation>
    <scope>NUCLEOTIDE SEQUENCE</scope>
    <source>
        <strain evidence="2">JY.X270</strain>
    </source>
</reference>
<dbReference type="Proteomes" id="UP001056535">
    <property type="component" value="Chromosome"/>
</dbReference>
<feature type="chain" id="PRO_5046604162" description="Peptidase MA superfamily protein" evidence="1">
    <location>
        <begin position="27"/>
        <end position="258"/>
    </location>
</feature>
<evidence type="ECO:0000313" key="3">
    <source>
        <dbReference type="Proteomes" id="UP001056535"/>
    </source>
</evidence>
<dbReference type="PROSITE" id="PS51257">
    <property type="entry name" value="PROKAR_LIPOPROTEIN"/>
    <property type="match status" value="1"/>
</dbReference>
<keyword evidence="1" id="KW-0732">Signal</keyword>
<protein>
    <recommendedName>
        <fullName evidence="4">Peptidase MA superfamily protein</fullName>
    </recommendedName>
</protein>
<accession>A0ABY4YMQ8</accession>
<dbReference type="RefSeq" id="WP_252622802.1">
    <property type="nucleotide sequence ID" value="NZ_CP099490.1"/>
</dbReference>
<evidence type="ECO:0008006" key="4">
    <source>
        <dbReference type="Google" id="ProtNLM"/>
    </source>
</evidence>
<evidence type="ECO:0000256" key="1">
    <source>
        <dbReference type="SAM" id="SignalP"/>
    </source>
</evidence>
<evidence type="ECO:0000313" key="2">
    <source>
        <dbReference type="EMBL" id="USQ77555.1"/>
    </source>
</evidence>
<feature type="signal peptide" evidence="1">
    <location>
        <begin position="1"/>
        <end position="26"/>
    </location>
</feature>
<gene>
    <name evidence="2" type="ORF">NF557_06520</name>
</gene>
<keyword evidence="3" id="KW-1185">Reference proteome</keyword>
<proteinExistence type="predicted"/>
<dbReference type="EMBL" id="CP099490">
    <property type="protein sequence ID" value="USQ77555.1"/>
    <property type="molecule type" value="Genomic_DNA"/>
</dbReference>
<organism evidence="2 3">
    <name type="scientific">Ornithinimicrobium cryptoxanthini</name>
    <dbReference type="NCBI Taxonomy" id="2934161"/>
    <lineage>
        <taxon>Bacteria</taxon>
        <taxon>Bacillati</taxon>
        <taxon>Actinomycetota</taxon>
        <taxon>Actinomycetes</taxon>
        <taxon>Micrococcales</taxon>
        <taxon>Ornithinimicrobiaceae</taxon>
        <taxon>Ornithinimicrobium</taxon>
    </lineage>
</organism>
<name>A0ABY4YMQ8_9MICO</name>